<evidence type="ECO:0000313" key="1">
    <source>
        <dbReference type="EMBL" id="MPN57480.1"/>
    </source>
</evidence>
<sequence length="128" mass="15070">MQVITLESEAFQKLINKISDIEQYVKRASDLFIELESTLELSSRELMDTLQVSKSTIYRWRRDRIIPFRYDEKGNALYSYRGLILAIKNGDLYIPKTSKAFLLSKLTEYKESLIINSLLRNDKKEILE</sequence>
<proteinExistence type="predicted"/>
<dbReference type="InterPro" id="IPR009061">
    <property type="entry name" value="DNA-bd_dom_put_sf"/>
</dbReference>
<name>A0A645J2W4_9ZZZZ</name>
<dbReference type="SUPFAM" id="SSF46955">
    <property type="entry name" value="Putative DNA-binding domain"/>
    <property type="match status" value="1"/>
</dbReference>
<evidence type="ECO:0008006" key="2">
    <source>
        <dbReference type="Google" id="ProtNLM"/>
    </source>
</evidence>
<comment type="caution">
    <text evidence="1">The sequence shown here is derived from an EMBL/GenBank/DDBJ whole genome shotgun (WGS) entry which is preliminary data.</text>
</comment>
<accession>A0A645J2W4</accession>
<organism evidence="1">
    <name type="scientific">bioreactor metagenome</name>
    <dbReference type="NCBI Taxonomy" id="1076179"/>
    <lineage>
        <taxon>unclassified sequences</taxon>
        <taxon>metagenomes</taxon>
        <taxon>ecological metagenomes</taxon>
    </lineage>
</organism>
<protein>
    <recommendedName>
        <fullName evidence="2">Helix-turn-helix domain-containing protein</fullName>
    </recommendedName>
</protein>
<dbReference type="EMBL" id="VSSQ01129037">
    <property type="protein sequence ID" value="MPN57480.1"/>
    <property type="molecule type" value="Genomic_DNA"/>
</dbReference>
<reference evidence="1" key="1">
    <citation type="submission" date="2019-08" db="EMBL/GenBank/DDBJ databases">
        <authorList>
            <person name="Kucharzyk K."/>
            <person name="Murdoch R.W."/>
            <person name="Higgins S."/>
            <person name="Loffler F."/>
        </authorList>
    </citation>
    <scope>NUCLEOTIDE SEQUENCE</scope>
</reference>
<gene>
    <name evidence="1" type="ORF">SDC9_205174</name>
</gene>
<dbReference type="AlphaFoldDB" id="A0A645J2W4"/>